<evidence type="ECO:0000313" key="3">
    <source>
        <dbReference type="Proteomes" id="UP000237000"/>
    </source>
</evidence>
<comment type="caution">
    <text evidence="2">The sequence shown here is derived from an EMBL/GenBank/DDBJ whole genome shotgun (WGS) entry which is preliminary data.</text>
</comment>
<evidence type="ECO:0000256" key="1">
    <source>
        <dbReference type="ARBA" id="ARBA00008668"/>
    </source>
</evidence>
<dbReference type="InParanoid" id="A0A2P5DD61"/>
<gene>
    <name evidence="2" type="ORF">TorRG33x02_255170</name>
</gene>
<dbReference type="Proteomes" id="UP000237000">
    <property type="component" value="Unassembled WGS sequence"/>
</dbReference>
<dbReference type="PANTHER" id="PTHR45642">
    <property type="entry name" value="GDSL ESTERASE/LIPASE EXL3"/>
    <property type="match status" value="1"/>
</dbReference>
<dbReference type="STRING" id="63057.A0A2P5DD61"/>
<dbReference type="Pfam" id="PF00657">
    <property type="entry name" value="Lipase_GDSL"/>
    <property type="match status" value="1"/>
</dbReference>
<dbReference type="EMBL" id="JXTC01000278">
    <property type="protein sequence ID" value="PON71225.1"/>
    <property type="molecule type" value="Genomic_DNA"/>
</dbReference>
<dbReference type="InterPro" id="IPR001087">
    <property type="entry name" value="GDSL"/>
</dbReference>
<dbReference type="InterPro" id="IPR050592">
    <property type="entry name" value="GDSL_lipolytic_enzyme"/>
</dbReference>
<dbReference type="AlphaFoldDB" id="A0A2P5DD61"/>
<sequence>MADGALVPAVFIFGDSVVDAGNNNALPTLVKSNFPPYGRDYHDQIPTGRFCNGKLAIDFLLEDYLYFDSSPPAYLSTKAVGRNILNGANFASAASGFHDSTADLYFAISLRKQLDYLKEYQARVVGMVGEANASSIFSNGLYVLSAGSSDLLQNYSISPLLQATYTMNQFFDLLLSNYADFIENLYQMGARKIGVTSLPPIGCLPAAITLFGSGNNQCVDMLNHNALVFNRGLNATSQRLLNRLSGLNLVVLDTYQPLYSLVISPVENGLLETSILCNSLAIGTCANASDYVFWDAFSSFGGRQPYNCL</sequence>
<dbReference type="GO" id="GO:0016298">
    <property type="term" value="F:lipase activity"/>
    <property type="evidence" value="ECO:0007669"/>
    <property type="project" value="InterPro"/>
</dbReference>
<protein>
    <submittedName>
        <fullName evidence="2">Lipase</fullName>
    </submittedName>
</protein>
<dbReference type="PANTHER" id="PTHR45642:SF67">
    <property type="entry name" value="GDSL-LIKE LIPASE_ACYLHYDROLASE FAMILY PROTEIN, EXPRESSED"/>
    <property type="match status" value="1"/>
</dbReference>
<dbReference type="GO" id="GO:0006629">
    <property type="term" value="P:lipid metabolic process"/>
    <property type="evidence" value="ECO:0007669"/>
    <property type="project" value="InterPro"/>
</dbReference>
<dbReference type="InterPro" id="IPR036514">
    <property type="entry name" value="SGNH_hydro_sf"/>
</dbReference>
<reference evidence="3" key="1">
    <citation type="submission" date="2016-06" db="EMBL/GenBank/DDBJ databases">
        <title>Parallel loss of symbiosis genes in relatives of nitrogen-fixing non-legume Parasponia.</title>
        <authorList>
            <person name="Van Velzen R."/>
            <person name="Holmer R."/>
            <person name="Bu F."/>
            <person name="Rutten L."/>
            <person name="Van Zeijl A."/>
            <person name="Liu W."/>
            <person name="Santuari L."/>
            <person name="Cao Q."/>
            <person name="Sharma T."/>
            <person name="Shen D."/>
            <person name="Roswanjaya Y."/>
            <person name="Wardhani T."/>
            <person name="Kalhor M.S."/>
            <person name="Jansen J."/>
            <person name="Van den Hoogen J."/>
            <person name="Gungor B."/>
            <person name="Hartog M."/>
            <person name="Hontelez J."/>
            <person name="Verver J."/>
            <person name="Yang W.-C."/>
            <person name="Schijlen E."/>
            <person name="Repin R."/>
            <person name="Schilthuizen M."/>
            <person name="Schranz E."/>
            <person name="Heidstra R."/>
            <person name="Miyata K."/>
            <person name="Fedorova E."/>
            <person name="Kohlen W."/>
            <person name="Bisseling T."/>
            <person name="Smit S."/>
            <person name="Geurts R."/>
        </authorList>
    </citation>
    <scope>NUCLEOTIDE SEQUENCE [LARGE SCALE GENOMIC DNA]</scope>
    <source>
        <strain evidence="3">cv. RG33-2</strain>
    </source>
</reference>
<accession>A0A2P5DD61</accession>
<dbReference type="InterPro" id="IPR008265">
    <property type="entry name" value="Lipase_GDSL_AS"/>
</dbReference>
<proteinExistence type="inferred from homology"/>
<dbReference type="InterPro" id="IPR035669">
    <property type="entry name" value="SGNH_plant_lipase-like"/>
</dbReference>
<dbReference type="PROSITE" id="PS01098">
    <property type="entry name" value="LIPASE_GDSL_SER"/>
    <property type="match status" value="1"/>
</dbReference>
<evidence type="ECO:0000313" key="2">
    <source>
        <dbReference type="EMBL" id="PON71225.1"/>
    </source>
</evidence>
<name>A0A2P5DD61_TREOI</name>
<organism evidence="2 3">
    <name type="scientific">Trema orientale</name>
    <name type="common">Charcoal tree</name>
    <name type="synonym">Celtis orientalis</name>
    <dbReference type="NCBI Taxonomy" id="63057"/>
    <lineage>
        <taxon>Eukaryota</taxon>
        <taxon>Viridiplantae</taxon>
        <taxon>Streptophyta</taxon>
        <taxon>Embryophyta</taxon>
        <taxon>Tracheophyta</taxon>
        <taxon>Spermatophyta</taxon>
        <taxon>Magnoliopsida</taxon>
        <taxon>eudicotyledons</taxon>
        <taxon>Gunneridae</taxon>
        <taxon>Pentapetalae</taxon>
        <taxon>rosids</taxon>
        <taxon>fabids</taxon>
        <taxon>Rosales</taxon>
        <taxon>Cannabaceae</taxon>
        <taxon>Trema</taxon>
    </lineage>
</organism>
<dbReference type="CDD" id="cd01837">
    <property type="entry name" value="SGNH_plant_lipase_like"/>
    <property type="match status" value="1"/>
</dbReference>
<dbReference type="Gene3D" id="3.40.50.1110">
    <property type="entry name" value="SGNH hydrolase"/>
    <property type="match status" value="1"/>
</dbReference>
<keyword evidence="3" id="KW-1185">Reference proteome</keyword>
<comment type="similarity">
    <text evidence="1">Belongs to the 'GDSL' lipolytic enzyme family.</text>
</comment>
<dbReference type="OrthoDB" id="1600564at2759"/>